<dbReference type="CDD" id="cd00093">
    <property type="entry name" value="HTH_XRE"/>
    <property type="match status" value="1"/>
</dbReference>
<dbReference type="Pfam" id="PF13560">
    <property type="entry name" value="HTH_31"/>
    <property type="match status" value="1"/>
</dbReference>
<name>A0A7T4MUR2_9MICC</name>
<dbReference type="PROSITE" id="PS50943">
    <property type="entry name" value="HTH_CROC1"/>
    <property type="match status" value="1"/>
</dbReference>
<dbReference type="GO" id="GO:0003677">
    <property type="term" value="F:DNA binding"/>
    <property type="evidence" value="ECO:0007669"/>
    <property type="project" value="InterPro"/>
</dbReference>
<dbReference type="Proteomes" id="UP000595221">
    <property type="component" value="Chromosome"/>
</dbReference>
<organism evidence="2 3">
    <name type="scientific">Rothia kristinae</name>
    <dbReference type="NCBI Taxonomy" id="37923"/>
    <lineage>
        <taxon>Bacteria</taxon>
        <taxon>Bacillati</taxon>
        <taxon>Actinomycetota</taxon>
        <taxon>Actinomycetes</taxon>
        <taxon>Micrococcales</taxon>
        <taxon>Micrococcaceae</taxon>
        <taxon>Rothia</taxon>
    </lineage>
</organism>
<dbReference type="SMART" id="SM00530">
    <property type="entry name" value="HTH_XRE"/>
    <property type="match status" value="1"/>
</dbReference>
<dbReference type="RefSeq" id="WP_198490780.1">
    <property type="nucleotide sequence ID" value="NZ_CP066078.1"/>
</dbReference>
<dbReference type="InterPro" id="IPR010982">
    <property type="entry name" value="Lambda_DNA-bd_dom_sf"/>
</dbReference>
<dbReference type="SUPFAM" id="SSF47413">
    <property type="entry name" value="lambda repressor-like DNA-binding domains"/>
    <property type="match status" value="1"/>
</dbReference>
<dbReference type="EMBL" id="CP066078">
    <property type="protein sequence ID" value="QQC59963.1"/>
    <property type="molecule type" value="Genomic_DNA"/>
</dbReference>
<evidence type="ECO:0000313" key="2">
    <source>
        <dbReference type="EMBL" id="QQC59963.1"/>
    </source>
</evidence>
<dbReference type="InterPro" id="IPR001387">
    <property type="entry name" value="Cro/C1-type_HTH"/>
</dbReference>
<reference evidence="2 3" key="1">
    <citation type="submission" date="2020-12" db="EMBL/GenBank/DDBJ databases">
        <title>FDA dAtabase for Regulatory Grade micrObial Sequences (FDA-ARGOS): Supporting development and validation of Infectious Disease Dx tests.</title>
        <authorList>
            <person name="Sproer C."/>
            <person name="Gronow S."/>
            <person name="Severitt S."/>
            <person name="Schroder I."/>
            <person name="Tallon L."/>
            <person name="Sadzewicz L."/>
            <person name="Zhao X."/>
            <person name="Boylan J."/>
            <person name="Ott S."/>
            <person name="Bowen H."/>
            <person name="Vavikolanu K."/>
            <person name="Mehta A."/>
            <person name="Aluvathingal J."/>
            <person name="Nadendla S."/>
            <person name="Lowell S."/>
            <person name="Myers T."/>
            <person name="Yan Y."/>
            <person name="Sichtig H."/>
        </authorList>
    </citation>
    <scope>NUCLEOTIDE SEQUENCE [LARGE SCALE GENOMIC DNA]</scope>
    <source>
        <strain evidence="2 3">FDAARGOS_1001</strain>
    </source>
</reference>
<sequence>MNTAIEVAKNVKGVLAREGWTYSQAAEALGMSVITFSRRMSGKYSFTVAELQTLADALGVTYSSLVEIPERRNQ</sequence>
<evidence type="ECO:0000259" key="1">
    <source>
        <dbReference type="PROSITE" id="PS50943"/>
    </source>
</evidence>
<evidence type="ECO:0000313" key="3">
    <source>
        <dbReference type="Proteomes" id="UP000595221"/>
    </source>
</evidence>
<accession>A0A7T4MUR2</accession>
<feature type="domain" description="HTH cro/C1-type" evidence="1">
    <location>
        <begin position="19"/>
        <end position="65"/>
    </location>
</feature>
<protein>
    <submittedName>
        <fullName evidence="2">Helix-turn-helix transcriptional regulator</fullName>
    </submittedName>
</protein>
<dbReference type="AlphaFoldDB" id="A0A7T4MUR2"/>
<proteinExistence type="predicted"/>
<dbReference type="Gene3D" id="1.10.260.40">
    <property type="entry name" value="lambda repressor-like DNA-binding domains"/>
    <property type="match status" value="1"/>
</dbReference>
<gene>
    <name evidence="2" type="ORF">I6H58_03125</name>
</gene>